<comment type="caution">
    <text evidence="5">The sequence shown here is derived from an EMBL/GenBank/DDBJ whole genome shotgun (WGS) entry which is preliminary data.</text>
</comment>
<feature type="transmembrane region" description="Helical" evidence="3">
    <location>
        <begin position="12"/>
        <end position="35"/>
    </location>
</feature>
<sequence length="278" mass="32485">MKTFMRLIRRYVLLAVGLSLLLIVLALAFIVWLGVRFGVVWQNQFRYSYVEIADHLQQNAAGEFFFDERDTVYWMDGYEWAMVLDDDGKVVWQYQLPRELHRQYTASEIAVFSRWYLDDYPVFCQVRDYGLLVLGLPKDSVWKYNFWTYPDLIEWIFYRGSTLILGVLLLILMWCLLFSWRGAKSLRVVADGLDALAEGRTVQLTAKGFAGELAEKLNQTSAQIQYRNEIIQRRDNARTQWIAGVSHDIRTPLSLILGWAEQLQRDISLPENARHKAA</sequence>
<evidence type="ECO:0000256" key="2">
    <source>
        <dbReference type="ARBA" id="ARBA00012438"/>
    </source>
</evidence>
<evidence type="ECO:0000313" key="5">
    <source>
        <dbReference type="EMBL" id="HJG28035.1"/>
    </source>
</evidence>
<protein>
    <recommendedName>
        <fullName evidence="2">histidine kinase</fullName>
        <ecNumber evidence="2">2.7.13.3</ecNumber>
    </recommendedName>
</protein>
<gene>
    <name evidence="5" type="ORF">K8V20_05225</name>
</gene>
<keyword evidence="5" id="KW-0418">Kinase</keyword>
<dbReference type="Gene3D" id="1.10.287.130">
    <property type="match status" value="1"/>
</dbReference>
<name>A0A921IL69_9FIRM</name>
<reference evidence="5" key="2">
    <citation type="submission" date="2021-09" db="EMBL/GenBank/DDBJ databases">
        <authorList>
            <person name="Gilroy R."/>
        </authorList>
    </citation>
    <scope>NUCLEOTIDE SEQUENCE</scope>
    <source>
        <strain evidence="5">ChiBcec21-2208</strain>
    </source>
</reference>
<dbReference type="InterPro" id="IPR003661">
    <property type="entry name" value="HisK_dim/P_dom"/>
</dbReference>
<dbReference type="AlphaFoldDB" id="A0A921IL69"/>
<keyword evidence="3" id="KW-1133">Transmembrane helix</keyword>
<dbReference type="InterPro" id="IPR036097">
    <property type="entry name" value="HisK_dim/P_sf"/>
</dbReference>
<dbReference type="GO" id="GO:0000155">
    <property type="term" value="F:phosphorelay sensor kinase activity"/>
    <property type="evidence" value="ECO:0007669"/>
    <property type="project" value="InterPro"/>
</dbReference>
<dbReference type="EC" id="2.7.13.3" evidence="2"/>
<accession>A0A921IL69</accession>
<proteinExistence type="predicted"/>
<dbReference type="SUPFAM" id="SSF47384">
    <property type="entry name" value="Homodimeric domain of signal transducing histidine kinase"/>
    <property type="match status" value="1"/>
</dbReference>
<keyword evidence="5" id="KW-0808">Transferase</keyword>
<reference evidence="5" key="1">
    <citation type="journal article" date="2021" name="PeerJ">
        <title>Extensive microbial diversity within the chicken gut microbiome revealed by metagenomics and culture.</title>
        <authorList>
            <person name="Gilroy R."/>
            <person name="Ravi A."/>
            <person name="Getino M."/>
            <person name="Pursley I."/>
            <person name="Horton D.L."/>
            <person name="Alikhan N.F."/>
            <person name="Baker D."/>
            <person name="Gharbi K."/>
            <person name="Hall N."/>
            <person name="Watson M."/>
            <person name="Adriaenssens E.M."/>
            <person name="Foster-Nyarko E."/>
            <person name="Jarju S."/>
            <person name="Secka A."/>
            <person name="Antonio M."/>
            <person name="Oren A."/>
            <person name="Chaudhuri R.R."/>
            <person name="La Ragione R."/>
            <person name="Hildebrand F."/>
            <person name="Pallen M.J."/>
        </authorList>
    </citation>
    <scope>NUCLEOTIDE SEQUENCE</scope>
    <source>
        <strain evidence="5">ChiBcec21-2208</strain>
    </source>
</reference>
<evidence type="ECO:0000313" key="6">
    <source>
        <dbReference type="Proteomes" id="UP000782880"/>
    </source>
</evidence>
<feature type="domain" description="Signal transduction histidine kinase dimerisation/phosphoacceptor" evidence="4">
    <location>
        <begin position="237"/>
        <end position="274"/>
    </location>
</feature>
<dbReference type="EMBL" id="DYVE01000134">
    <property type="protein sequence ID" value="HJG28035.1"/>
    <property type="molecule type" value="Genomic_DNA"/>
</dbReference>
<evidence type="ECO:0000259" key="4">
    <source>
        <dbReference type="Pfam" id="PF00512"/>
    </source>
</evidence>
<keyword evidence="3" id="KW-0472">Membrane</keyword>
<keyword evidence="3" id="KW-0812">Transmembrane</keyword>
<dbReference type="CDD" id="cd00082">
    <property type="entry name" value="HisKA"/>
    <property type="match status" value="1"/>
</dbReference>
<feature type="non-terminal residue" evidence="5">
    <location>
        <position position="278"/>
    </location>
</feature>
<organism evidence="5 6">
    <name type="scientific">Subdoligranulum variabile</name>
    <dbReference type="NCBI Taxonomy" id="214851"/>
    <lineage>
        <taxon>Bacteria</taxon>
        <taxon>Bacillati</taxon>
        <taxon>Bacillota</taxon>
        <taxon>Clostridia</taxon>
        <taxon>Eubacteriales</taxon>
        <taxon>Oscillospiraceae</taxon>
        <taxon>Subdoligranulum</taxon>
    </lineage>
</organism>
<comment type="catalytic activity">
    <reaction evidence="1">
        <text>ATP + protein L-histidine = ADP + protein N-phospho-L-histidine.</text>
        <dbReference type="EC" id="2.7.13.3"/>
    </reaction>
</comment>
<dbReference type="Proteomes" id="UP000782880">
    <property type="component" value="Unassembled WGS sequence"/>
</dbReference>
<dbReference type="Pfam" id="PF00512">
    <property type="entry name" value="HisKA"/>
    <property type="match status" value="1"/>
</dbReference>
<feature type="transmembrane region" description="Helical" evidence="3">
    <location>
        <begin position="156"/>
        <end position="177"/>
    </location>
</feature>
<evidence type="ECO:0000256" key="3">
    <source>
        <dbReference type="SAM" id="Phobius"/>
    </source>
</evidence>
<evidence type="ECO:0000256" key="1">
    <source>
        <dbReference type="ARBA" id="ARBA00000085"/>
    </source>
</evidence>